<dbReference type="EMBL" id="VRVR01000029">
    <property type="protein sequence ID" value="KAF0852578.1"/>
    <property type="molecule type" value="Genomic_DNA"/>
</dbReference>
<dbReference type="Proteomes" id="UP000799049">
    <property type="component" value="Unassembled WGS sequence"/>
</dbReference>
<dbReference type="InterPro" id="IPR023168">
    <property type="entry name" value="GatB_Yqey_C_2"/>
</dbReference>
<comment type="subunit">
    <text evidence="7">Subunit of the heterotrimeric GatCAB amidotransferase (AdT) complex, composed of A, B and C subunits.</text>
</comment>
<dbReference type="NCBIfam" id="NF004012">
    <property type="entry name" value="PRK05477.1-2"/>
    <property type="match status" value="1"/>
</dbReference>
<dbReference type="NCBIfam" id="TIGR00133">
    <property type="entry name" value="gatB"/>
    <property type="match status" value="1"/>
</dbReference>
<evidence type="ECO:0000256" key="1">
    <source>
        <dbReference type="ARBA" id="ARBA00005306"/>
    </source>
</evidence>
<evidence type="ECO:0000259" key="8">
    <source>
        <dbReference type="SMART" id="SM00845"/>
    </source>
</evidence>
<evidence type="ECO:0000256" key="3">
    <source>
        <dbReference type="ARBA" id="ARBA00022741"/>
    </source>
</evidence>
<comment type="catalytic activity">
    <reaction evidence="6 7">
        <text>L-glutamyl-tRNA(Gln) + L-glutamine + ATP + H2O = L-glutaminyl-tRNA(Gln) + L-glutamate + ADP + phosphate + H(+)</text>
        <dbReference type="Rhea" id="RHEA:17521"/>
        <dbReference type="Rhea" id="RHEA-COMP:9681"/>
        <dbReference type="Rhea" id="RHEA-COMP:9684"/>
        <dbReference type="ChEBI" id="CHEBI:15377"/>
        <dbReference type="ChEBI" id="CHEBI:15378"/>
        <dbReference type="ChEBI" id="CHEBI:29985"/>
        <dbReference type="ChEBI" id="CHEBI:30616"/>
        <dbReference type="ChEBI" id="CHEBI:43474"/>
        <dbReference type="ChEBI" id="CHEBI:58359"/>
        <dbReference type="ChEBI" id="CHEBI:78520"/>
        <dbReference type="ChEBI" id="CHEBI:78521"/>
        <dbReference type="ChEBI" id="CHEBI:456216"/>
    </reaction>
</comment>
<dbReference type="Pfam" id="PF02637">
    <property type="entry name" value="GatB_Yqey"/>
    <property type="match status" value="1"/>
</dbReference>
<dbReference type="Gene3D" id="1.10.10.410">
    <property type="match status" value="1"/>
</dbReference>
<comment type="similarity">
    <text evidence="1 7">Belongs to the GatB/GatE family. GatB subfamily.</text>
</comment>
<accession>A0A8K0AHF1</accession>
<dbReference type="EC" id="6.3.5.-" evidence="7"/>
<dbReference type="HAMAP" id="MF_00121">
    <property type="entry name" value="GatB"/>
    <property type="match status" value="1"/>
</dbReference>
<evidence type="ECO:0000256" key="5">
    <source>
        <dbReference type="ARBA" id="ARBA00022917"/>
    </source>
</evidence>
<dbReference type="GO" id="GO:0070681">
    <property type="term" value="P:glutaminyl-tRNAGln biosynthesis via transamidation"/>
    <property type="evidence" value="ECO:0007669"/>
    <property type="project" value="UniProtKB-UniRule"/>
</dbReference>
<evidence type="ECO:0000313" key="9">
    <source>
        <dbReference type="EMBL" id="KAF0852578.1"/>
    </source>
</evidence>
<dbReference type="SUPFAM" id="SSF89095">
    <property type="entry name" value="GatB/YqeY motif"/>
    <property type="match status" value="1"/>
</dbReference>
<name>A0A8K0AHF1_ANDGO</name>
<dbReference type="AlphaFoldDB" id="A0A8K0AHF1"/>
<dbReference type="PANTHER" id="PTHR11659:SF0">
    <property type="entry name" value="GLUTAMYL-TRNA(GLN) AMIDOTRANSFERASE SUBUNIT B, MITOCHONDRIAL"/>
    <property type="match status" value="1"/>
</dbReference>
<proteinExistence type="inferred from homology"/>
<dbReference type="GO" id="GO:0032543">
    <property type="term" value="P:mitochondrial translation"/>
    <property type="evidence" value="ECO:0007669"/>
    <property type="project" value="UniProtKB-UniRule"/>
</dbReference>
<dbReference type="InterPro" id="IPR017958">
    <property type="entry name" value="Gln-tRNA_amidoTrfase_suB_CS"/>
</dbReference>
<evidence type="ECO:0000256" key="6">
    <source>
        <dbReference type="ARBA" id="ARBA00047913"/>
    </source>
</evidence>
<dbReference type="GO" id="GO:0050567">
    <property type="term" value="F:glutaminyl-tRNA synthase (glutamine-hydrolyzing) activity"/>
    <property type="evidence" value="ECO:0007669"/>
    <property type="project" value="UniProtKB-UniRule"/>
</dbReference>
<feature type="domain" description="Asn/Gln amidotransferase" evidence="8">
    <location>
        <begin position="333"/>
        <end position="483"/>
    </location>
</feature>
<gene>
    <name evidence="9" type="ORF">ANDGO_04049</name>
</gene>
<sequence>MLGKRGVKWDVVIGIEVHAQILSRTKLFSRSPLSVTSAANENVSLFDAAIPGTLPRTNMHCVFQGIRTANVLMSNVQPISKFDRKHYFYADLPIGYQITQQFMPLSRGGALMIGAGDSRKRIGIERIQLEQDSGQSLHDEHPHFSFINLNRAGCGLMEIISEPGIACASEAVEYVKKLQYLLRHAGTCDGSMENGSLRADVNVSVRSAGSSALGTRCEIKNLNSFRSIGRAIEAEAARQIELLESGKTVDQATMAFDVASGQTRVLRSKENAPDYRYMPDPDLPPLRITEGVLEAALRDAAEHPETQISRLRSTFGLSTYDVEVLMTDPATVHFFETCMQLGPKRDPKKVCNWVTSELFGRLHKCGKDISGSPVSPENLGNLIDAVEDRVVSGKTGKGMLDLMVSGDTRSVKEMISSGNLRISFEPERVAEYLRSLIKDHPAEVSEYKAGRTRVFGFFVGSAMRQFKGKVDPHLVNSLARELLEES</sequence>
<dbReference type="InterPro" id="IPR014746">
    <property type="entry name" value="Gln_synth/guanido_kin_cat_dom"/>
</dbReference>
<keyword evidence="7" id="KW-0496">Mitochondrion</keyword>
<comment type="function">
    <text evidence="7">Allows the formation of correctly charged Gln-tRNA(Gln) through the transamidation of misacylated Glu-tRNA(Gln) in the mitochondria. The reaction takes place in the presence of glutamine and ATP through an activated gamma-phospho-Glu-tRNA(Gln).</text>
</comment>
<keyword evidence="3 7" id="KW-0547">Nucleotide-binding</keyword>
<dbReference type="NCBIfam" id="NF004014">
    <property type="entry name" value="PRK05477.1-4"/>
    <property type="match status" value="1"/>
</dbReference>
<keyword evidence="5 7" id="KW-0648">Protein biosynthesis</keyword>
<reference evidence="9" key="1">
    <citation type="submission" date="2019-09" db="EMBL/GenBank/DDBJ databases">
        <title>The Mitochondrial Proteome of the Jakobid, Andalucia godoyi, a Protist With the Most Gene-Rich and Bacteria-Like Mitochondrial Genome.</title>
        <authorList>
            <person name="Gray M.W."/>
            <person name="Burger G."/>
            <person name="Derelle R."/>
            <person name="Klimes V."/>
            <person name="Leger M."/>
            <person name="Sarrasin M."/>
            <person name="Vlcek C."/>
            <person name="Roger A.J."/>
            <person name="Elias M."/>
            <person name="Lang B.F."/>
        </authorList>
    </citation>
    <scope>NUCLEOTIDE SEQUENCE</scope>
    <source>
        <strain evidence="9">And28</strain>
    </source>
</reference>
<evidence type="ECO:0000256" key="4">
    <source>
        <dbReference type="ARBA" id="ARBA00022840"/>
    </source>
</evidence>
<dbReference type="GO" id="GO:0030956">
    <property type="term" value="C:glutamyl-tRNA(Gln) amidotransferase complex"/>
    <property type="evidence" value="ECO:0007669"/>
    <property type="project" value="UniProtKB-UniRule"/>
</dbReference>
<dbReference type="Pfam" id="PF02934">
    <property type="entry name" value="GatB_N"/>
    <property type="match status" value="1"/>
</dbReference>
<dbReference type="PANTHER" id="PTHR11659">
    <property type="entry name" value="GLUTAMYL-TRNA GLN AMIDOTRANSFERASE SUBUNIT B MITOCHONDRIAL AND PROKARYOTIC PET112-RELATED"/>
    <property type="match status" value="1"/>
</dbReference>
<dbReference type="GO" id="GO:0005739">
    <property type="term" value="C:mitochondrion"/>
    <property type="evidence" value="ECO:0007669"/>
    <property type="project" value="UniProtKB-SubCell"/>
</dbReference>
<dbReference type="InterPro" id="IPR017959">
    <property type="entry name" value="Asn/Gln-tRNA_amidoTrfase_suB/E"/>
</dbReference>
<dbReference type="SUPFAM" id="SSF55931">
    <property type="entry name" value="Glutamine synthetase/guanido kinase"/>
    <property type="match status" value="1"/>
</dbReference>
<dbReference type="InterPro" id="IPR006075">
    <property type="entry name" value="Asn/Gln-tRNA_Trfase_suB/E_cat"/>
</dbReference>
<comment type="subcellular location">
    <subcellularLocation>
        <location evidence="7">Mitochondrion</location>
    </subcellularLocation>
</comment>
<dbReference type="SMART" id="SM00845">
    <property type="entry name" value="GatB_Yqey"/>
    <property type="match status" value="1"/>
</dbReference>
<keyword evidence="2 7" id="KW-0436">Ligase</keyword>
<dbReference type="GO" id="GO:0005524">
    <property type="term" value="F:ATP binding"/>
    <property type="evidence" value="ECO:0007669"/>
    <property type="project" value="UniProtKB-KW"/>
</dbReference>
<keyword evidence="4 7" id="KW-0067">ATP-binding</keyword>
<comment type="caution">
    <text evidence="9">The sequence shown here is derived from an EMBL/GenBank/DDBJ whole genome shotgun (WGS) entry which is preliminary data.</text>
</comment>
<protein>
    <recommendedName>
        <fullName evidence="7">Glutamyl-tRNA(Gln) amidotransferase subunit B, mitochondrial</fullName>
        <shortName evidence="7">Glu-AdT subunit B</shortName>
        <ecNumber evidence="7">6.3.5.-</ecNumber>
    </recommendedName>
</protein>
<organism evidence="9 10">
    <name type="scientific">Andalucia godoyi</name>
    <name type="common">Flagellate</name>
    <dbReference type="NCBI Taxonomy" id="505711"/>
    <lineage>
        <taxon>Eukaryota</taxon>
        <taxon>Discoba</taxon>
        <taxon>Jakobida</taxon>
        <taxon>Andalucina</taxon>
        <taxon>Andaluciidae</taxon>
        <taxon>Andalucia</taxon>
    </lineage>
</organism>
<dbReference type="InterPro" id="IPR018027">
    <property type="entry name" value="Asn/Gln_amidotransferase"/>
</dbReference>
<evidence type="ECO:0000313" key="10">
    <source>
        <dbReference type="Proteomes" id="UP000799049"/>
    </source>
</evidence>
<evidence type="ECO:0000256" key="2">
    <source>
        <dbReference type="ARBA" id="ARBA00022598"/>
    </source>
</evidence>
<dbReference type="InterPro" id="IPR004413">
    <property type="entry name" value="GatB"/>
</dbReference>
<dbReference type="PROSITE" id="PS01234">
    <property type="entry name" value="GATB"/>
    <property type="match status" value="1"/>
</dbReference>
<dbReference type="OrthoDB" id="1722066at2759"/>
<dbReference type="InterPro" id="IPR003789">
    <property type="entry name" value="Asn/Gln_tRNA_amidoTrase-B-like"/>
</dbReference>
<evidence type="ECO:0000256" key="7">
    <source>
        <dbReference type="HAMAP-Rule" id="MF_03147"/>
    </source>
</evidence>
<keyword evidence="10" id="KW-1185">Reference proteome</keyword>